<feature type="domain" description="SHSP" evidence="1">
    <location>
        <begin position="99"/>
        <end position="144"/>
    </location>
</feature>
<dbReference type="Gene3D" id="2.60.40.790">
    <property type="match status" value="1"/>
</dbReference>
<dbReference type="Proteomes" id="UP000092445">
    <property type="component" value="Unassembled WGS sequence"/>
</dbReference>
<evidence type="ECO:0000259" key="1">
    <source>
        <dbReference type="Pfam" id="PF00011"/>
    </source>
</evidence>
<keyword evidence="3" id="KW-1185">Reference proteome</keyword>
<dbReference type="AlphaFoldDB" id="A0A1A9ZR23"/>
<reference evidence="3" key="1">
    <citation type="submission" date="2014-03" db="EMBL/GenBank/DDBJ databases">
        <authorList>
            <person name="Aksoy S."/>
            <person name="Warren W."/>
            <person name="Wilson R.K."/>
        </authorList>
    </citation>
    <scope>NUCLEOTIDE SEQUENCE [LARGE SCALE GENOMIC DNA]</scope>
    <source>
        <strain evidence="3">IAEA</strain>
    </source>
</reference>
<protein>
    <submittedName>
        <fullName evidence="2">SHSP domain-containing protein</fullName>
    </submittedName>
</protein>
<evidence type="ECO:0000313" key="2">
    <source>
        <dbReference type="EnsemblMetazoa" id="GPAI022370-PA"/>
    </source>
</evidence>
<dbReference type="VEuPathDB" id="VectorBase:GPAI022370"/>
<dbReference type="Pfam" id="PF00011">
    <property type="entry name" value="HSP20"/>
    <property type="match status" value="1"/>
</dbReference>
<sequence>MKKIMWSSSRIRTTNLCTIFECLIRKGRIMSLAPLFAELPCDATNGIERLLLEDNSDPDVHPINALRRGRRYKMRYTPYKPSLRNARVNHENKSVSTLGKDRFQMSIDMLEFKLNKLSVKGVDQTVTVEGKHGESGDDHDFIQKQVAQGLPLKQ</sequence>
<dbReference type="InterPro" id="IPR008978">
    <property type="entry name" value="HSP20-like_chaperone"/>
</dbReference>
<dbReference type="InterPro" id="IPR002068">
    <property type="entry name" value="A-crystallin/Hsp20_dom"/>
</dbReference>
<reference evidence="2" key="2">
    <citation type="submission" date="2020-05" db="UniProtKB">
        <authorList>
            <consortium name="EnsemblMetazoa"/>
        </authorList>
    </citation>
    <scope>IDENTIFICATION</scope>
    <source>
        <strain evidence="2">IAEA</strain>
    </source>
</reference>
<accession>A0A1A9ZR23</accession>
<dbReference type="STRING" id="7398.A0A1A9ZR23"/>
<dbReference type="EnsemblMetazoa" id="GPAI022370-RA">
    <property type="protein sequence ID" value="GPAI022370-PA"/>
    <property type="gene ID" value="GPAI022370"/>
</dbReference>
<proteinExistence type="predicted"/>
<name>A0A1A9ZR23_GLOPL</name>
<evidence type="ECO:0000313" key="3">
    <source>
        <dbReference type="Proteomes" id="UP000092445"/>
    </source>
</evidence>
<organism evidence="2 3">
    <name type="scientific">Glossina pallidipes</name>
    <name type="common">Tsetse fly</name>
    <dbReference type="NCBI Taxonomy" id="7398"/>
    <lineage>
        <taxon>Eukaryota</taxon>
        <taxon>Metazoa</taxon>
        <taxon>Ecdysozoa</taxon>
        <taxon>Arthropoda</taxon>
        <taxon>Hexapoda</taxon>
        <taxon>Insecta</taxon>
        <taxon>Pterygota</taxon>
        <taxon>Neoptera</taxon>
        <taxon>Endopterygota</taxon>
        <taxon>Diptera</taxon>
        <taxon>Brachycera</taxon>
        <taxon>Muscomorpha</taxon>
        <taxon>Hippoboscoidea</taxon>
        <taxon>Glossinidae</taxon>
        <taxon>Glossina</taxon>
    </lineage>
</organism>